<evidence type="ECO:0000256" key="4">
    <source>
        <dbReference type="ARBA" id="ARBA00022679"/>
    </source>
</evidence>
<dbReference type="OrthoDB" id="2139606at2759"/>
<dbReference type="GO" id="GO:0000139">
    <property type="term" value="C:Golgi membrane"/>
    <property type="evidence" value="ECO:0007669"/>
    <property type="project" value="UniProtKB-SubCell"/>
</dbReference>
<evidence type="ECO:0000256" key="10">
    <source>
        <dbReference type="RuleBase" id="RU363063"/>
    </source>
</evidence>
<comment type="caution">
    <text evidence="11">The sequence shown here is derived from an EMBL/GenBank/DDBJ whole genome shotgun (WGS) entry which is preliminary data.</text>
</comment>
<proteinExistence type="inferred from homology"/>
<keyword evidence="9" id="KW-0472">Membrane</keyword>
<dbReference type="AlphaFoldDB" id="A0A9N9HS04"/>
<name>A0A9N9HS04_9GLOM</name>
<reference evidence="11" key="1">
    <citation type="submission" date="2021-06" db="EMBL/GenBank/DDBJ databases">
        <authorList>
            <person name="Kallberg Y."/>
            <person name="Tangrot J."/>
            <person name="Rosling A."/>
        </authorList>
    </citation>
    <scope>NUCLEOTIDE SEQUENCE</scope>
    <source>
        <strain evidence="11">CL551</strain>
    </source>
</reference>
<dbReference type="Gene3D" id="3.90.550.50">
    <property type="match status" value="1"/>
</dbReference>
<keyword evidence="12" id="KW-1185">Reference proteome</keyword>
<dbReference type="Pfam" id="PF01762">
    <property type="entry name" value="Galactosyl_T"/>
    <property type="match status" value="1"/>
</dbReference>
<protein>
    <recommendedName>
        <fullName evidence="10">Hexosyltransferase</fullName>
        <ecNumber evidence="10">2.4.1.-</ecNumber>
    </recommendedName>
</protein>
<evidence type="ECO:0000256" key="3">
    <source>
        <dbReference type="ARBA" id="ARBA00022676"/>
    </source>
</evidence>
<dbReference type="EC" id="2.4.1.-" evidence="10"/>
<dbReference type="InterPro" id="IPR002659">
    <property type="entry name" value="Glyco_trans_31"/>
</dbReference>
<feature type="non-terminal residue" evidence="11">
    <location>
        <position position="175"/>
    </location>
</feature>
<evidence type="ECO:0000256" key="8">
    <source>
        <dbReference type="ARBA" id="ARBA00023034"/>
    </source>
</evidence>
<evidence type="ECO:0000256" key="6">
    <source>
        <dbReference type="ARBA" id="ARBA00022968"/>
    </source>
</evidence>
<comment type="subcellular location">
    <subcellularLocation>
        <location evidence="1 10">Golgi apparatus membrane</location>
        <topology evidence="1 10">Single-pass type II membrane protein</topology>
    </subcellularLocation>
</comment>
<evidence type="ECO:0000313" key="11">
    <source>
        <dbReference type="EMBL" id="CAG8702693.1"/>
    </source>
</evidence>
<dbReference type="PANTHER" id="PTHR11214">
    <property type="entry name" value="BETA-1,3-N-ACETYLGLUCOSAMINYLTRANSFERASE"/>
    <property type="match status" value="1"/>
</dbReference>
<keyword evidence="7" id="KW-1133">Transmembrane helix</keyword>
<dbReference type="Proteomes" id="UP000789342">
    <property type="component" value="Unassembled WGS sequence"/>
</dbReference>
<dbReference type="GO" id="GO:0051072">
    <property type="term" value="P:4,6-pyruvylated galactose residue biosynthetic process"/>
    <property type="evidence" value="ECO:0007669"/>
    <property type="project" value="TreeGrafter"/>
</dbReference>
<evidence type="ECO:0000256" key="5">
    <source>
        <dbReference type="ARBA" id="ARBA00022692"/>
    </source>
</evidence>
<gene>
    <name evidence="11" type="ORF">AMORRO_LOCUS12223</name>
</gene>
<dbReference type="EMBL" id="CAJVPV010017443">
    <property type="protein sequence ID" value="CAG8702693.1"/>
    <property type="molecule type" value="Genomic_DNA"/>
</dbReference>
<evidence type="ECO:0000256" key="9">
    <source>
        <dbReference type="ARBA" id="ARBA00023136"/>
    </source>
</evidence>
<comment type="similarity">
    <text evidence="2 10">Belongs to the glycosyltransferase 31 family.</text>
</comment>
<keyword evidence="4" id="KW-0808">Transferase</keyword>
<keyword evidence="6" id="KW-0735">Signal-anchor</keyword>
<keyword evidence="8 10" id="KW-0333">Golgi apparatus</keyword>
<evidence type="ECO:0000256" key="2">
    <source>
        <dbReference type="ARBA" id="ARBA00008661"/>
    </source>
</evidence>
<evidence type="ECO:0000313" key="12">
    <source>
        <dbReference type="Proteomes" id="UP000789342"/>
    </source>
</evidence>
<organism evidence="11 12">
    <name type="scientific">Acaulospora morrowiae</name>
    <dbReference type="NCBI Taxonomy" id="94023"/>
    <lineage>
        <taxon>Eukaryota</taxon>
        <taxon>Fungi</taxon>
        <taxon>Fungi incertae sedis</taxon>
        <taxon>Mucoromycota</taxon>
        <taxon>Glomeromycotina</taxon>
        <taxon>Glomeromycetes</taxon>
        <taxon>Diversisporales</taxon>
        <taxon>Acaulosporaceae</taxon>
        <taxon>Acaulospora</taxon>
    </lineage>
</organism>
<sequence length="175" mass="20541">MVDDTYIKPPPGIDPSVTVFIGILTVYEKIEIRNHLRDMYKHNNAALARYLGVQESPVTIKFFLGHPKSEQVDKIKKESEKYGDVVVLNITENKEEGKTLKFFDWFAENRNDNYMVKTDDDSFIHLIHYYRDIQDLPRERAYYGLLLNYTLINDGTNVYMWGMGYTISRDLVMDI</sequence>
<keyword evidence="3 10" id="KW-0328">Glycosyltransferase</keyword>
<dbReference type="PANTHER" id="PTHR11214:SF351">
    <property type="entry name" value="BETA-1,3-GALACTOSYLTRANSFERASE PVG3"/>
    <property type="match status" value="1"/>
</dbReference>
<evidence type="ECO:0000256" key="1">
    <source>
        <dbReference type="ARBA" id="ARBA00004323"/>
    </source>
</evidence>
<evidence type="ECO:0000256" key="7">
    <source>
        <dbReference type="ARBA" id="ARBA00022989"/>
    </source>
</evidence>
<keyword evidence="5" id="KW-0812">Transmembrane</keyword>
<accession>A0A9N9HS04</accession>
<dbReference type="GO" id="GO:0016758">
    <property type="term" value="F:hexosyltransferase activity"/>
    <property type="evidence" value="ECO:0007669"/>
    <property type="project" value="InterPro"/>
</dbReference>